<feature type="region of interest" description="Disordered" evidence="2">
    <location>
        <begin position="46"/>
        <end position="90"/>
    </location>
</feature>
<dbReference type="Proteomes" id="UP001208690">
    <property type="component" value="Unassembled WGS sequence"/>
</dbReference>
<evidence type="ECO:0000313" key="4">
    <source>
        <dbReference type="EMBL" id="MCV3272426.1"/>
    </source>
</evidence>
<evidence type="ECO:0000256" key="2">
    <source>
        <dbReference type="SAM" id="MobiDB-lite"/>
    </source>
</evidence>
<sequence>MPPGTAEQRHRHARARQLFFVLSGLLEMELAGTVFEIGAEQALEVPPGAPHQARNPGRDPVRFLVISSPPTSRDRQEVTAPSSPMDDEST</sequence>
<name>A0ABT3BFR3_9RHOB</name>
<dbReference type="PANTHER" id="PTHR35848:SF9">
    <property type="entry name" value="SLL1358 PROTEIN"/>
    <property type="match status" value="1"/>
</dbReference>
<accession>A0ABT3BFR3</accession>
<dbReference type="PANTHER" id="PTHR35848">
    <property type="entry name" value="OXALATE-BINDING PROTEIN"/>
    <property type="match status" value="1"/>
</dbReference>
<evidence type="ECO:0000259" key="3">
    <source>
        <dbReference type="Pfam" id="PF07883"/>
    </source>
</evidence>
<evidence type="ECO:0000313" key="5">
    <source>
        <dbReference type="Proteomes" id="UP001208690"/>
    </source>
</evidence>
<dbReference type="InterPro" id="IPR051610">
    <property type="entry name" value="GPI/OXD"/>
</dbReference>
<keyword evidence="1" id="KW-0479">Metal-binding</keyword>
<dbReference type="SUPFAM" id="SSF51182">
    <property type="entry name" value="RmlC-like cupins"/>
    <property type="match status" value="1"/>
</dbReference>
<dbReference type="InterPro" id="IPR014710">
    <property type="entry name" value="RmlC-like_jellyroll"/>
</dbReference>
<reference evidence="4 5" key="1">
    <citation type="submission" date="2022-04" db="EMBL/GenBank/DDBJ databases">
        <title>Roseobacter sp. WL0113 is a bacterium isolated from neritic sediment.</title>
        <authorList>
            <person name="Wang L."/>
            <person name="He W."/>
            <person name="Zhang D.-F."/>
        </authorList>
    </citation>
    <scope>NUCLEOTIDE SEQUENCE [LARGE SCALE GENOMIC DNA]</scope>
    <source>
        <strain evidence="4 5">WL0113</strain>
    </source>
</reference>
<feature type="domain" description="Cupin type-2" evidence="3">
    <location>
        <begin position="1"/>
        <end position="66"/>
    </location>
</feature>
<dbReference type="InterPro" id="IPR011051">
    <property type="entry name" value="RmlC_Cupin_sf"/>
</dbReference>
<gene>
    <name evidence="4" type="ORF">MUB52_13395</name>
</gene>
<proteinExistence type="predicted"/>
<keyword evidence="5" id="KW-1185">Reference proteome</keyword>
<dbReference type="EMBL" id="JALIEB010000008">
    <property type="protein sequence ID" value="MCV3272426.1"/>
    <property type="molecule type" value="Genomic_DNA"/>
</dbReference>
<organism evidence="4 5">
    <name type="scientific">Roseobacter sinensis</name>
    <dbReference type="NCBI Taxonomy" id="2931391"/>
    <lineage>
        <taxon>Bacteria</taxon>
        <taxon>Pseudomonadati</taxon>
        <taxon>Pseudomonadota</taxon>
        <taxon>Alphaproteobacteria</taxon>
        <taxon>Rhodobacterales</taxon>
        <taxon>Roseobacteraceae</taxon>
        <taxon>Roseobacter</taxon>
    </lineage>
</organism>
<protein>
    <submittedName>
        <fullName evidence="4">Cupin domain-containing protein</fullName>
    </submittedName>
</protein>
<comment type="caution">
    <text evidence="4">The sequence shown here is derived from an EMBL/GenBank/DDBJ whole genome shotgun (WGS) entry which is preliminary data.</text>
</comment>
<dbReference type="Pfam" id="PF07883">
    <property type="entry name" value="Cupin_2"/>
    <property type="match status" value="1"/>
</dbReference>
<dbReference type="InterPro" id="IPR013096">
    <property type="entry name" value="Cupin_2"/>
</dbReference>
<evidence type="ECO:0000256" key="1">
    <source>
        <dbReference type="ARBA" id="ARBA00022723"/>
    </source>
</evidence>
<dbReference type="Gene3D" id="2.60.120.10">
    <property type="entry name" value="Jelly Rolls"/>
    <property type="match status" value="1"/>
</dbReference>